<evidence type="ECO:0000313" key="1">
    <source>
        <dbReference type="EMBL" id="KAF5792336.1"/>
    </source>
</evidence>
<keyword evidence="2" id="KW-1185">Reference proteome</keyword>
<gene>
    <name evidence="1" type="ORF">HanXRQr2_Chr09g0404851</name>
</gene>
<evidence type="ECO:0000313" key="2">
    <source>
        <dbReference type="Proteomes" id="UP000215914"/>
    </source>
</evidence>
<comment type="caution">
    <text evidence="1">The sequence shown here is derived from an EMBL/GenBank/DDBJ whole genome shotgun (WGS) entry which is preliminary data.</text>
</comment>
<dbReference type="AlphaFoldDB" id="A0A9K3N9V5"/>
<dbReference type="Gramene" id="mRNA:HanXRQr2_Chr09g0404851">
    <property type="protein sequence ID" value="mRNA:HanXRQr2_Chr09g0404851"/>
    <property type="gene ID" value="HanXRQr2_Chr09g0404851"/>
</dbReference>
<protein>
    <submittedName>
        <fullName evidence="1">Uncharacterized protein</fullName>
    </submittedName>
</protein>
<sequence length="125" mass="13152">MSLSLSLLKSDFKSASKFEIDELWFVILTISIGFDSDPPLPSSPPVVAVGTIVKTSGFGSFGGGVDGEVEIDGGVMVRWWRLMVVEVEMAVVEIDGLDGGGGGDGVACFVDEDVCGLDIAMSDFR</sequence>
<reference evidence="1" key="1">
    <citation type="journal article" date="2017" name="Nature">
        <title>The sunflower genome provides insights into oil metabolism, flowering and Asterid evolution.</title>
        <authorList>
            <person name="Badouin H."/>
            <person name="Gouzy J."/>
            <person name="Grassa C.J."/>
            <person name="Murat F."/>
            <person name="Staton S.E."/>
            <person name="Cottret L."/>
            <person name="Lelandais-Briere C."/>
            <person name="Owens G.L."/>
            <person name="Carrere S."/>
            <person name="Mayjonade B."/>
            <person name="Legrand L."/>
            <person name="Gill N."/>
            <person name="Kane N.C."/>
            <person name="Bowers J.E."/>
            <person name="Hubner S."/>
            <person name="Bellec A."/>
            <person name="Berard A."/>
            <person name="Berges H."/>
            <person name="Blanchet N."/>
            <person name="Boniface M.C."/>
            <person name="Brunel D."/>
            <person name="Catrice O."/>
            <person name="Chaidir N."/>
            <person name="Claudel C."/>
            <person name="Donnadieu C."/>
            <person name="Faraut T."/>
            <person name="Fievet G."/>
            <person name="Helmstetter N."/>
            <person name="King M."/>
            <person name="Knapp S.J."/>
            <person name="Lai Z."/>
            <person name="Le Paslier M.C."/>
            <person name="Lippi Y."/>
            <person name="Lorenzon L."/>
            <person name="Mandel J.R."/>
            <person name="Marage G."/>
            <person name="Marchand G."/>
            <person name="Marquand E."/>
            <person name="Bret-Mestries E."/>
            <person name="Morien E."/>
            <person name="Nambeesan S."/>
            <person name="Nguyen T."/>
            <person name="Pegot-Espagnet P."/>
            <person name="Pouilly N."/>
            <person name="Raftis F."/>
            <person name="Sallet E."/>
            <person name="Schiex T."/>
            <person name="Thomas J."/>
            <person name="Vandecasteele C."/>
            <person name="Vares D."/>
            <person name="Vear F."/>
            <person name="Vautrin S."/>
            <person name="Crespi M."/>
            <person name="Mangin B."/>
            <person name="Burke J.M."/>
            <person name="Salse J."/>
            <person name="Munos S."/>
            <person name="Vincourt P."/>
            <person name="Rieseberg L.H."/>
            <person name="Langlade N.B."/>
        </authorList>
    </citation>
    <scope>NUCLEOTIDE SEQUENCE</scope>
    <source>
        <tissue evidence="1">Leaves</tissue>
    </source>
</reference>
<name>A0A9K3N9V5_HELAN</name>
<dbReference type="Proteomes" id="UP000215914">
    <property type="component" value="Unassembled WGS sequence"/>
</dbReference>
<reference evidence="1" key="2">
    <citation type="submission" date="2020-06" db="EMBL/GenBank/DDBJ databases">
        <title>Helianthus annuus Genome sequencing and assembly Release 2.</title>
        <authorList>
            <person name="Gouzy J."/>
            <person name="Langlade N."/>
            <person name="Munos S."/>
        </authorList>
    </citation>
    <scope>NUCLEOTIDE SEQUENCE</scope>
    <source>
        <tissue evidence="1">Leaves</tissue>
    </source>
</reference>
<dbReference type="EMBL" id="MNCJ02000324">
    <property type="protein sequence ID" value="KAF5792336.1"/>
    <property type="molecule type" value="Genomic_DNA"/>
</dbReference>
<accession>A0A9K3N9V5</accession>
<organism evidence="1 2">
    <name type="scientific">Helianthus annuus</name>
    <name type="common">Common sunflower</name>
    <dbReference type="NCBI Taxonomy" id="4232"/>
    <lineage>
        <taxon>Eukaryota</taxon>
        <taxon>Viridiplantae</taxon>
        <taxon>Streptophyta</taxon>
        <taxon>Embryophyta</taxon>
        <taxon>Tracheophyta</taxon>
        <taxon>Spermatophyta</taxon>
        <taxon>Magnoliopsida</taxon>
        <taxon>eudicotyledons</taxon>
        <taxon>Gunneridae</taxon>
        <taxon>Pentapetalae</taxon>
        <taxon>asterids</taxon>
        <taxon>campanulids</taxon>
        <taxon>Asterales</taxon>
        <taxon>Asteraceae</taxon>
        <taxon>Asteroideae</taxon>
        <taxon>Heliantheae alliance</taxon>
        <taxon>Heliantheae</taxon>
        <taxon>Helianthus</taxon>
    </lineage>
</organism>
<proteinExistence type="predicted"/>